<dbReference type="Pfam" id="PF00266">
    <property type="entry name" value="Aminotran_5"/>
    <property type="match status" value="1"/>
</dbReference>
<dbReference type="InterPro" id="IPR000192">
    <property type="entry name" value="Aminotrans_V_dom"/>
</dbReference>
<dbReference type="InterPro" id="IPR020578">
    <property type="entry name" value="Aminotrans_V_PyrdxlP_BS"/>
</dbReference>
<evidence type="ECO:0000313" key="11">
    <source>
        <dbReference type="Proteomes" id="UP000738126"/>
    </source>
</evidence>
<dbReference type="RefSeq" id="WP_207132133.1">
    <property type="nucleotide sequence ID" value="NZ_NRSH01000075.1"/>
</dbReference>
<name>A0ABS1E5T0_9GAMM</name>
<dbReference type="NCBIfam" id="TIGR01979">
    <property type="entry name" value="sufS"/>
    <property type="match status" value="1"/>
</dbReference>
<evidence type="ECO:0000256" key="7">
    <source>
        <dbReference type="RuleBase" id="RU004504"/>
    </source>
</evidence>
<evidence type="ECO:0000256" key="5">
    <source>
        <dbReference type="ARBA" id="ARBA00022898"/>
    </source>
</evidence>
<dbReference type="PANTHER" id="PTHR43586:SF8">
    <property type="entry name" value="CYSTEINE DESULFURASE 1, CHLOROPLASTIC"/>
    <property type="match status" value="1"/>
</dbReference>
<evidence type="ECO:0000256" key="1">
    <source>
        <dbReference type="ARBA" id="ARBA00001933"/>
    </source>
</evidence>
<feature type="domain" description="Aminotransferase class V" evidence="9">
    <location>
        <begin position="34"/>
        <end position="403"/>
    </location>
</feature>
<accession>A0ABS1E5T0</accession>
<dbReference type="Proteomes" id="UP000738126">
    <property type="component" value="Unassembled WGS sequence"/>
</dbReference>
<organism evidence="10 11">
    <name type="scientific">Halorhodospira neutriphila</name>
    <dbReference type="NCBI Taxonomy" id="168379"/>
    <lineage>
        <taxon>Bacteria</taxon>
        <taxon>Pseudomonadati</taxon>
        <taxon>Pseudomonadota</taxon>
        <taxon>Gammaproteobacteria</taxon>
        <taxon>Chromatiales</taxon>
        <taxon>Ectothiorhodospiraceae</taxon>
        <taxon>Halorhodospira</taxon>
    </lineage>
</organism>
<gene>
    <name evidence="10" type="ORF">CKO13_07565</name>
</gene>
<dbReference type="CDD" id="cd06453">
    <property type="entry name" value="SufS_like"/>
    <property type="match status" value="1"/>
</dbReference>
<dbReference type="EC" id="2.8.1.7" evidence="8"/>
<keyword evidence="11" id="KW-1185">Reference proteome</keyword>
<keyword evidence="4 8" id="KW-0808">Transferase</keyword>
<dbReference type="InterPro" id="IPR010970">
    <property type="entry name" value="Cys_dSase_SufS"/>
</dbReference>
<evidence type="ECO:0000256" key="8">
    <source>
        <dbReference type="RuleBase" id="RU004506"/>
    </source>
</evidence>
<comment type="function">
    <text evidence="2 8">Catalyzes the removal of elemental sulfur and selenium atoms from L-cysteine, L-cystine, L-selenocysteine, and L-selenocystine to produce L-alanine.</text>
</comment>
<dbReference type="InterPro" id="IPR016454">
    <property type="entry name" value="Cysteine_dSase"/>
</dbReference>
<dbReference type="PIRSF" id="PIRSF005572">
    <property type="entry name" value="NifS"/>
    <property type="match status" value="1"/>
</dbReference>
<dbReference type="PROSITE" id="PS00595">
    <property type="entry name" value="AA_TRANSFER_CLASS_5"/>
    <property type="match status" value="1"/>
</dbReference>
<proteinExistence type="inferred from homology"/>
<evidence type="ECO:0000256" key="3">
    <source>
        <dbReference type="ARBA" id="ARBA00010447"/>
    </source>
</evidence>
<dbReference type="SUPFAM" id="SSF53383">
    <property type="entry name" value="PLP-dependent transferases"/>
    <property type="match status" value="1"/>
</dbReference>
<protein>
    <recommendedName>
        <fullName evidence="8">Cysteine desulfurase</fullName>
        <ecNumber evidence="8">2.8.1.7</ecNumber>
    </recommendedName>
</protein>
<reference evidence="10 11" key="1">
    <citation type="journal article" date="2020" name="Microorganisms">
        <title>Osmotic Adaptation and Compatible Solute Biosynthesis of Phototrophic Bacteria as Revealed from Genome Analyses.</title>
        <authorList>
            <person name="Imhoff J.F."/>
            <person name="Rahn T."/>
            <person name="Kunzel S."/>
            <person name="Keller A."/>
            <person name="Neulinger S.C."/>
        </authorList>
    </citation>
    <scope>NUCLEOTIDE SEQUENCE [LARGE SCALE GENOMIC DNA]</scope>
    <source>
        <strain evidence="10 11">DSM 15116</strain>
    </source>
</reference>
<evidence type="ECO:0000256" key="4">
    <source>
        <dbReference type="ARBA" id="ARBA00022679"/>
    </source>
</evidence>
<evidence type="ECO:0000256" key="6">
    <source>
        <dbReference type="ARBA" id="ARBA00050776"/>
    </source>
</evidence>
<evidence type="ECO:0000256" key="2">
    <source>
        <dbReference type="ARBA" id="ARBA00002824"/>
    </source>
</evidence>
<comment type="caution">
    <text evidence="10">The sequence shown here is derived from an EMBL/GenBank/DDBJ whole genome shotgun (WGS) entry which is preliminary data.</text>
</comment>
<dbReference type="InterPro" id="IPR015424">
    <property type="entry name" value="PyrdxlP-dep_Trfase"/>
</dbReference>
<evidence type="ECO:0000259" key="9">
    <source>
        <dbReference type="Pfam" id="PF00266"/>
    </source>
</evidence>
<dbReference type="Gene3D" id="3.90.1150.10">
    <property type="entry name" value="Aspartate Aminotransferase, domain 1"/>
    <property type="match status" value="1"/>
</dbReference>
<comment type="similarity">
    <text evidence="3 8">Belongs to the class-V pyridoxal-phosphate-dependent aminotransferase family. Csd subfamily.</text>
</comment>
<comment type="catalytic activity">
    <reaction evidence="6 8">
        <text>(sulfur carrier)-H + L-cysteine = (sulfur carrier)-SH + L-alanine</text>
        <dbReference type="Rhea" id="RHEA:43892"/>
        <dbReference type="Rhea" id="RHEA-COMP:14737"/>
        <dbReference type="Rhea" id="RHEA-COMP:14739"/>
        <dbReference type="ChEBI" id="CHEBI:29917"/>
        <dbReference type="ChEBI" id="CHEBI:35235"/>
        <dbReference type="ChEBI" id="CHEBI:57972"/>
        <dbReference type="ChEBI" id="CHEBI:64428"/>
        <dbReference type="EC" id="2.8.1.7"/>
    </reaction>
</comment>
<dbReference type="InterPro" id="IPR015422">
    <property type="entry name" value="PyrdxlP-dep_Trfase_small"/>
</dbReference>
<keyword evidence="5 8" id="KW-0663">Pyridoxal phosphate</keyword>
<evidence type="ECO:0000313" key="10">
    <source>
        <dbReference type="EMBL" id="MBK1726878.1"/>
    </source>
</evidence>
<dbReference type="Gene3D" id="3.40.640.10">
    <property type="entry name" value="Type I PLP-dependent aspartate aminotransferase-like (Major domain)"/>
    <property type="match status" value="1"/>
</dbReference>
<comment type="cofactor">
    <cofactor evidence="1 7">
        <name>pyridoxal 5'-phosphate</name>
        <dbReference type="ChEBI" id="CHEBI:597326"/>
    </cofactor>
</comment>
<dbReference type="PANTHER" id="PTHR43586">
    <property type="entry name" value="CYSTEINE DESULFURASE"/>
    <property type="match status" value="1"/>
</dbReference>
<dbReference type="InterPro" id="IPR015421">
    <property type="entry name" value="PyrdxlP-dep_Trfase_major"/>
</dbReference>
<dbReference type="EMBL" id="NRSH01000075">
    <property type="protein sequence ID" value="MBK1726878.1"/>
    <property type="molecule type" value="Genomic_DNA"/>
</dbReference>
<sequence length="416" mass="44615">MSVAEGGQAAGIDLARVRADFPILRREVNGRPLIYLDSAASAQRPQAVIDAELDCYRRYYANVHRGVHTLSQESTAAFEGAREQVRRFLNAASEREVVFVRGATEAINLVAHSFAAPRLQPGDEVLVTHMEHHSNIVPWQLACERTGAQLRVVPVTDDGEIELDAVAARINERTRLISVVHVSNTLGTVNPVAEIAALARERGVPILVDGAQAAPHLPVDVQALGVDFYAFSGHKAYGPSGIGALYGRYEHLAAMAPYQGGGDMIRRVAFEGTEYAEPPARFEAGTPNIAGAIGLGEALRYLEGLGRERLAAHERALVGYAAEALAAVPGVELIGTPQRRAGAVSFVMAGTHPNDVAMLLDEQGIAVRAGHHCTQPLMERFGVSATARASFGCYNGTDEVDALIEALHRIRRLFGA</sequence>